<evidence type="ECO:0000313" key="12">
    <source>
        <dbReference type="Proteomes" id="UP001607303"/>
    </source>
</evidence>
<evidence type="ECO:0000256" key="8">
    <source>
        <dbReference type="ARBA" id="ARBA00023170"/>
    </source>
</evidence>
<keyword evidence="3" id="KW-0716">Sensory transduction</keyword>
<feature type="transmembrane region" description="Helical" evidence="10">
    <location>
        <begin position="162"/>
        <end position="189"/>
    </location>
</feature>
<gene>
    <name evidence="11" type="ORF">V1477_010611</name>
</gene>
<feature type="transmembrane region" description="Helical" evidence="10">
    <location>
        <begin position="43"/>
        <end position="68"/>
    </location>
</feature>
<feature type="transmembrane region" description="Helical" evidence="10">
    <location>
        <begin position="195"/>
        <end position="218"/>
    </location>
</feature>
<keyword evidence="7 10" id="KW-0472">Membrane</keyword>
<proteinExistence type="predicted"/>
<evidence type="ECO:0000256" key="9">
    <source>
        <dbReference type="ARBA" id="ARBA00023224"/>
    </source>
</evidence>
<evidence type="ECO:0000256" key="7">
    <source>
        <dbReference type="ARBA" id="ARBA00023136"/>
    </source>
</evidence>
<protein>
    <submittedName>
        <fullName evidence="11">Odorant receptor 13a-like</fullName>
    </submittedName>
</protein>
<accession>A0ABD2C2F8</accession>
<evidence type="ECO:0000256" key="6">
    <source>
        <dbReference type="ARBA" id="ARBA00022989"/>
    </source>
</evidence>
<keyword evidence="12" id="KW-1185">Reference proteome</keyword>
<evidence type="ECO:0000256" key="10">
    <source>
        <dbReference type="SAM" id="Phobius"/>
    </source>
</evidence>
<evidence type="ECO:0000313" key="11">
    <source>
        <dbReference type="EMBL" id="KAL2739222.1"/>
    </source>
</evidence>
<comment type="caution">
    <text evidence="11">The sequence shown here is derived from an EMBL/GenBank/DDBJ whole genome shotgun (WGS) entry which is preliminary data.</text>
</comment>
<comment type="subcellular location">
    <subcellularLocation>
        <location evidence="1">Cell membrane</location>
        <topology evidence="1">Multi-pass membrane protein</topology>
    </subcellularLocation>
</comment>
<dbReference type="EMBL" id="JAYRBN010000061">
    <property type="protein sequence ID" value="KAL2739222.1"/>
    <property type="molecule type" value="Genomic_DNA"/>
</dbReference>
<keyword evidence="9" id="KW-0807">Transducer</keyword>
<reference evidence="11 12" key="1">
    <citation type="journal article" date="2024" name="Ann. Entomol. Soc. Am.">
        <title>Genomic analyses of the southern and eastern yellowjacket wasps (Hymenoptera: Vespidae) reveal evolutionary signatures of social life.</title>
        <authorList>
            <person name="Catto M.A."/>
            <person name="Caine P.B."/>
            <person name="Orr S.E."/>
            <person name="Hunt B.G."/>
            <person name="Goodisman M.A.D."/>
        </authorList>
    </citation>
    <scope>NUCLEOTIDE SEQUENCE [LARGE SCALE GENOMIC DNA]</scope>
    <source>
        <strain evidence="11">232</strain>
        <tissue evidence="11">Head and thorax</tissue>
    </source>
</reference>
<organism evidence="11 12">
    <name type="scientific">Vespula maculifrons</name>
    <name type="common">Eastern yellow jacket</name>
    <name type="synonym">Wasp</name>
    <dbReference type="NCBI Taxonomy" id="7453"/>
    <lineage>
        <taxon>Eukaryota</taxon>
        <taxon>Metazoa</taxon>
        <taxon>Ecdysozoa</taxon>
        <taxon>Arthropoda</taxon>
        <taxon>Hexapoda</taxon>
        <taxon>Insecta</taxon>
        <taxon>Pterygota</taxon>
        <taxon>Neoptera</taxon>
        <taxon>Endopterygota</taxon>
        <taxon>Hymenoptera</taxon>
        <taxon>Apocrita</taxon>
        <taxon>Aculeata</taxon>
        <taxon>Vespoidea</taxon>
        <taxon>Vespidae</taxon>
        <taxon>Vespinae</taxon>
        <taxon>Vespula</taxon>
    </lineage>
</organism>
<dbReference type="Proteomes" id="UP001607303">
    <property type="component" value="Unassembled WGS sequence"/>
</dbReference>
<keyword evidence="2" id="KW-1003">Cell membrane</keyword>
<name>A0ABD2C2F8_VESMC</name>
<dbReference type="GO" id="GO:0005886">
    <property type="term" value="C:plasma membrane"/>
    <property type="evidence" value="ECO:0007669"/>
    <property type="project" value="UniProtKB-SubCell"/>
</dbReference>
<dbReference type="GO" id="GO:0007165">
    <property type="term" value="P:signal transduction"/>
    <property type="evidence" value="ECO:0007669"/>
    <property type="project" value="UniProtKB-KW"/>
</dbReference>
<dbReference type="Pfam" id="PF02949">
    <property type="entry name" value="7tm_6"/>
    <property type="match status" value="1"/>
</dbReference>
<dbReference type="PANTHER" id="PTHR21137:SF35">
    <property type="entry name" value="ODORANT RECEPTOR 19A-RELATED"/>
    <property type="match status" value="1"/>
</dbReference>
<dbReference type="InterPro" id="IPR004117">
    <property type="entry name" value="7tm6_olfct_rcpt"/>
</dbReference>
<dbReference type="AlphaFoldDB" id="A0ABD2C2F8"/>
<dbReference type="PANTHER" id="PTHR21137">
    <property type="entry name" value="ODORANT RECEPTOR"/>
    <property type="match status" value="1"/>
</dbReference>
<sequence length="331" mass="38599">MQALKLLLSFMEEDLKARSNEEDTKITRNIATTSRKISIRSTIMCLSVVVVYVIFRYLTSLYIGRILLFRAYFPYDTRISPNYELTVVAQLIATFYAATSYTAVDTFVVMLVLHTCGQLSNLKRDLMNLRPRTSDEFKTKLIYIVEKHDYLNRFADTIEDRFNVMLLIQMLGCTVQLCFQCFQALLSIIGESNELFLLEISFLMLYVFYVLIQLYLYCYVGERLLSESTSILQAVYDCEWYNLTTKEAKSLLMIMHRARSPLCLTAGKFCTFTQELYSSKENRNRNLINRIMRLFLDFEDIDGLLVGSLCNENEESNVNSWDVELSQIKYL</sequence>
<evidence type="ECO:0000256" key="3">
    <source>
        <dbReference type="ARBA" id="ARBA00022606"/>
    </source>
</evidence>
<evidence type="ECO:0000256" key="5">
    <source>
        <dbReference type="ARBA" id="ARBA00022725"/>
    </source>
</evidence>
<evidence type="ECO:0000256" key="2">
    <source>
        <dbReference type="ARBA" id="ARBA00022475"/>
    </source>
</evidence>
<feature type="transmembrane region" description="Helical" evidence="10">
    <location>
        <begin position="88"/>
        <end position="113"/>
    </location>
</feature>
<keyword evidence="5" id="KW-0552">Olfaction</keyword>
<keyword evidence="6 10" id="KW-1133">Transmembrane helix</keyword>
<evidence type="ECO:0000256" key="4">
    <source>
        <dbReference type="ARBA" id="ARBA00022692"/>
    </source>
</evidence>
<evidence type="ECO:0000256" key="1">
    <source>
        <dbReference type="ARBA" id="ARBA00004651"/>
    </source>
</evidence>
<dbReference type="GO" id="GO:0007608">
    <property type="term" value="P:sensory perception of smell"/>
    <property type="evidence" value="ECO:0007669"/>
    <property type="project" value="UniProtKB-KW"/>
</dbReference>
<keyword evidence="4 10" id="KW-0812">Transmembrane</keyword>
<keyword evidence="8" id="KW-0675">Receptor</keyword>